<sequence>MAVSLWQQCIGRLQDELSAQQFSMWIRPLQAEMDGDTLVLYAPNRFVLDWVRDKYINIINQFFTEQMGSDAPKLRFDIGSRPSSARPVAPTPVAAKPVSSQTRAQVGTTSFNTQAEPIVNANHRSNINPTYQFDNFVEGKSNQLGKAAALQVSENPGGAYNPLFLYGGTGLGKTHLLHAVGNGIIKNNPNAKVVYMHSERFVQDMVKALQNNAIEEFKRYYRSVDALFIDDIQFFANKDRSQEEFFHTFNALLEGNHQIILTSDRYPKEIDGVEDRLKSRFGWGLTVAIEPPELETRVAILMRKAQESGINLPDEVAFFIAKRLRSNVRELEGALNRVIANANFTGRPITIDFVREALRDLLALQEKLVTIDNIQKTVAEYYKIKMADMLSKRRSRSVARPRQVAMALSKELTNQSLPEIGDAFGGRDHTTVLHACRKIAQLREESHDIKEDYANLIRTLSS</sequence>
<dbReference type="InterPro" id="IPR027417">
    <property type="entry name" value="P-loop_NTPase"/>
</dbReference>
<evidence type="ECO:0000259" key="13">
    <source>
        <dbReference type="SMART" id="SM00382"/>
    </source>
</evidence>
<feature type="domain" description="Chromosomal replication initiator DnaA C-terminal" evidence="14">
    <location>
        <begin position="370"/>
        <end position="439"/>
    </location>
</feature>
<dbReference type="Gene3D" id="3.30.300.180">
    <property type="match status" value="1"/>
</dbReference>
<keyword evidence="16" id="KW-1185">Reference proteome</keyword>
<dbReference type="InterPro" id="IPR018312">
    <property type="entry name" value="Chromosome_initiator_DnaA_CS"/>
</dbReference>
<feature type="region of interest" description="Domain I, interacts with DnaA modulators" evidence="8">
    <location>
        <begin position="1"/>
        <end position="89"/>
    </location>
</feature>
<dbReference type="Pfam" id="PF08299">
    <property type="entry name" value="Bac_DnaA_C"/>
    <property type="match status" value="1"/>
</dbReference>
<dbReference type="Pfam" id="PF00308">
    <property type="entry name" value="Bac_DnaA"/>
    <property type="match status" value="1"/>
</dbReference>
<evidence type="ECO:0000256" key="9">
    <source>
        <dbReference type="NCBIfam" id="TIGR00362"/>
    </source>
</evidence>
<dbReference type="InterPro" id="IPR010921">
    <property type="entry name" value="Trp_repressor/repl_initiator"/>
</dbReference>
<dbReference type="EMBL" id="BMQV01000024">
    <property type="protein sequence ID" value="GGP57190.1"/>
    <property type="molecule type" value="Genomic_DNA"/>
</dbReference>
<evidence type="ECO:0000256" key="7">
    <source>
        <dbReference type="ARBA" id="ARBA00023125"/>
    </source>
</evidence>
<evidence type="ECO:0000256" key="6">
    <source>
        <dbReference type="ARBA" id="ARBA00023121"/>
    </source>
</evidence>
<dbReference type="Gene3D" id="1.10.8.60">
    <property type="match status" value="1"/>
</dbReference>
<gene>
    <name evidence="8 15" type="primary">dnaA</name>
    <name evidence="15" type="ORF">GCM10009409_24160</name>
</gene>
<feature type="binding site" evidence="8">
    <location>
        <position position="174"/>
    </location>
    <ligand>
        <name>ATP</name>
        <dbReference type="ChEBI" id="CHEBI:30616"/>
    </ligand>
</feature>
<dbReference type="PRINTS" id="PR00051">
    <property type="entry name" value="DNAA"/>
</dbReference>
<dbReference type="InterPro" id="IPR013317">
    <property type="entry name" value="DnaA_dom"/>
</dbReference>
<keyword evidence="4 8" id="KW-0547">Nucleotide-binding</keyword>
<evidence type="ECO:0000256" key="1">
    <source>
        <dbReference type="ARBA" id="ARBA00006583"/>
    </source>
</evidence>
<reference evidence="16" key="1">
    <citation type="journal article" date="2019" name="Int. J. Syst. Evol. Microbiol.">
        <title>The Global Catalogue of Microorganisms (GCM) 10K type strain sequencing project: providing services to taxonomists for standard genome sequencing and annotation.</title>
        <authorList>
            <consortium name="The Broad Institute Genomics Platform"/>
            <consortium name="The Broad Institute Genome Sequencing Center for Infectious Disease"/>
            <person name="Wu L."/>
            <person name="Ma J."/>
        </authorList>
    </citation>
    <scope>NUCLEOTIDE SEQUENCE [LARGE SCALE GENOMIC DNA]</scope>
    <source>
        <strain evidence="16">JCM 32304</strain>
    </source>
</reference>
<dbReference type="CDD" id="cd06571">
    <property type="entry name" value="Bac_DnaA_C"/>
    <property type="match status" value="1"/>
</dbReference>
<comment type="similarity">
    <text evidence="1 8 11">Belongs to the DnaA family.</text>
</comment>
<organism evidence="15 16">
    <name type="scientific">Shewanella saliphila</name>
    <dbReference type="NCBI Taxonomy" id="2282698"/>
    <lineage>
        <taxon>Bacteria</taxon>
        <taxon>Pseudomonadati</taxon>
        <taxon>Pseudomonadota</taxon>
        <taxon>Gammaproteobacteria</taxon>
        <taxon>Alteromonadales</taxon>
        <taxon>Shewanellaceae</taxon>
        <taxon>Shewanella</taxon>
    </lineage>
</organism>
<comment type="caution">
    <text evidence="15">The sequence shown here is derived from an EMBL/GenBank/DDBJ whole genome shotgun (WGS) entry which is preliminary data.</text>
</comment>
<dbReference type="HAMAP" id="MF_00377">
    <property type="entry name" value="DnaA_bact"/>
    <property type="match status" value="1"/>
</dbReference>
<comment type="domain">
    <text evidence="8">Domain I is involved in oligomerization and binding regulators, domain II is flexibile and of varying length in different bacteria, domain III forms the AAA+ region, while domain IV binds dsDNA.</text>
</comment>
<feature type="domain" description="AAA+ ATPase" evidence="13">
    <location>
        <begin position="159"/>
        <end position="372"/>
    </location>
</feature>
<dbReference type="SMART" id="SM00760">
    <property type="entry name" value="Bac_DnaA_C"/>
    <property type="match status" value="1"/>
</dbReference>
<feature type="region of interest" description="Disordered" evidence="12">
    <location>
        <begin position="82"/>
        <end position="104"/>
    </location>
</feature>
<dbReference type="Gene3D" id="1.10.1750.10">
    <property type="match status" value="1"/>
</dbReference>
<dbReference type="InterPro" id="IPR001957">
    <property type="entry name" value="Chromosome_initiator_DnaA"/>
</dbReference>
<evidence type="ECO:0000259" key="14">
    <source>
        <dbReference type="SMART" id="SM00760"/>
    </source>
</evidence>
<comment type="caution">
    <text evidence="8">Lacks conserved residue(s) required for the propagation of feature annotation.</text>
</comment>
<dbReference type="InterPro" id="IPR055199">
    <property type="entry name" value="Hda_lid"/>
</dbReference>
<keyword evidence="7 8" id="KW-0238">DNA-binding</keyword>
<dbReference type="Pfam" id="PF22688">
    <property type="entry name" value="Hda_lid"/>
    <property type="match status" value="1"/>
</dbReference>
<evidence type="ECO:0000256" key="8">
    <source>
        <dbReference type="HAMAP-Rule" id="MF_00377"/>
    </source>
</evidence>
<comment type="subunit">
    <text evidence="8">Oligomerizes as a right-handed, spiral filament on DNA at oriC.</text>
</comment>
<feature type="region of interest" description="Domain III, AAA+ region" evidence="8">
    <location>
        <begin position="126"/>
        <end position="342"/>
    </location>
</feature>
<dbReference type="PANTHER" id="PTHR30050:SF2">
    <property type="entry name" value="CHROMOSOMAL REPLICATION INITIATOR PROTEIN DNAA"/>
    <property type="match status" value="1"/>
</dbReference>
<feature type="region of interest" description="Domain IV, binds dsDNA" evidence="8">
    <location>
        <begin position="343"/>
        <end position="462"/>
    </location>
</feature>
<feature type="compositionally biased region" description="Low complexity" evidence="12">
    <location>
        <begin position="82"/>
        <end position="100"/>
    </location>
</feature>
<dbReference type="InterPro" id="IPR038454">
    <property type="entry name" value="DnaA_N_sf"/>
</dbReference>
<dbReference type="Proteomes" id="UP000654367">
    <property type="component" value="Unassembled WGS sequence"/>
</dbReference>
<dbReference type="InterPro" id="IPR003593">
    <property type="entry name" value="AAA+_ATPase"/>
</dbReference>
<dbReference type="SUPFAM" id="SSF52540">
    <property type="entry name" value="P-loop containing nucleoside triphosphate hydrolases"/>
    <property type="match status" value="1"/>
</dbReference>
<dbReference type="PROSITE" id="PS01008">
    <property type="entry name" value="DNAA"/>
    <property type="match status" value="1"/>
</dbReference>
<accession>A0ABQ2Q8V2</accession>
<dbReference type="SUPFAM" id="SSF48295">
    <property type="entry name" value="TrpR-like"/>
    <property type="match status" value="1"/>
</dbReference>
<evidence type="ECO:0000256" key="4">
    <source>
        <dbReference type="ARBA" id="ARBA00022741"/>
    </source>
</evidence>
<dbReference type="InterPro" id="IPR020591">
    <property type="entry name" value="Chromosome_initiator_DnaA-like"/>
</dbReference>
<evidence type="ECO:0000256" key="2">
    <source>
        <dbReference type="ARBA" id="ARBA00022490"/>
    </source>
</evidence>
<keyword evidence="6 8" id="KW-0446">Lipid-binding</keyword>
<name>A0ABQ2Q8V2_9GAMM</name>
<protein>
    <recommendedName>
        <fullName evidence="8 9">Chromosomal replication initiator protein DnaA</fullName>
    </recommendedName>
</protein>
<dbReference type="NCBIfam" id="TIGR00362">
    <property type="entry name" value="DnaA"/>
    <property type="match status" value="1"/>
</dbReference>
<proteinExistence type="inferred from homology"/>
<keyword evidence="2 8" id="KW-0963">Cytoplasm</keyword>
<evidence type="ECO:0000256" key="11">
    <source>
        <dbReference type="RuleBase" id="RU004227"/>
    </source>
</evidence>
<dbReference type="SMART" id="SM00382">
    <property type="entry name" value="AAA"/>
    <property type="match status" value="1"/>
</dbReference>
<dbReference type="Gene3D" id="3.40.50.300">
    <property type="entry name" value="P-loop containing nucleotide triphosphate hydrolases"/>
    <property type="match status" value="1"/>
</dbReference>
<evidence type="ECO:0000313" key="16">
    <source>
        <dbReference type="Proteomes" id="UP000654367"/>
    </source>
</evidence>
<dbReference type="RefSeq" id="WP_188920694.1">
    <property type="nucleotide sequence ID" value="NZ_BMQV01000024.1"/>
</dbReference>
<evidence type="ECO:0000313" key="15">
    <source>
        <dbReference type="EMBL" id="GGP57190.1"/>
    </source>
</evidence>
<comment type="subcellular location">
    <subcellularLocation>
        <location evidence="8">Cytoplasm</location>
    </subcellularLocation>
</comment>
<comment type="function">
    <text evidence="8 10">Plays an essential role in the initiation and regulation of chromosomal replication. ATP-DnaA binds to the origin of replication (oriC) to initiate formation of the DNA replication initiation complex once per cell cycle. Binds the DnaA box (a 9 base pair repeat at the origin) and separates the double-stranded (ds)DNA. Forms a right-handed helical filament on oriC DNA; dsDNA binds to the exterior of the filament while single-stranded (ss)DNA is stabiized in the filament's interior. The ATP-DnaA-oriC complex binds and stabilizes one strand of the AT-rich DNA unwinding element (DUE), permitting loading of DNA polymerase. After initiation quickly degrades to an ADP-DnaA complex that is not apt for DNA replication. Binds acidic phospholipids.</text>
</comment>
<feature type="binding site" evidence="8">
    <location>
        <position position="170"/>
    </location>
    <ligand>
        <name>ATP</name>
        <dbReference type="ChEBI" id="CHEBI:30616"/>
    </ligand>
</feature>
<dbReference type="InterPro" id="IPR024633">
    <property type="entry name" value="DnaA_N_dom"/>
</dbReference>
<evidence type="ECO:0000256" key="5">
    <source>
        <dbReference type="ARBA" id="ARBA00022840"/>
    </source>
</evidence>
<evidence type="ECO:0000256" key="3">
    <source>
        <dbReference type="ARBA" id="ARBA00022705"/>
    </source>
</evidence>
<evidence type="ECO:0000256" key="12">
    <source>
        <dbReference type="SAM" id="MobiDB-lite"/>
    </source>
</evidence>
<dbReference type="PANTHER" id="PTHR30050">
    <property type="entry name" value="CHROMOSOMAL REPLICATION INITIATOR PROTEIN DNAA"/>
    <property type="match status" value="1"/>
</dbReference>
<feature type="binding site" evidence="8">
    <location>
        <position position="173"/>
    </location>
    <ligand>
        <name>ATP</name>
        <dbReference type="ChEBI" id="CHEBI:30616"/>
    </ligand>
</feature>
<dbReference type="Pfam" id="PF11638">
    <property type="entry name" value="DnaA_N"/>
    <property type="match status" value="1"/>
</dbReference>
<dbReference type="InterPro" id="IPR013159">
    <property type="entry name" value="DnaA_C"/>
</dbReference>
<evidence type="ECO:0000256" key="10">
    <source>
        <dbReference type="RuleBase" id="RU000577"/>
    </source>
</evidence>
<feature type="binding site" evidence="8">
    <location>
        <position position="172"/>
    </location>
    <ligand>
        <name>ATP</name>
        <dbReference type="ChEBI" id="CHEBI:30616"/>
    </ligand>
</feature>
<keyword evidence="3 8" id="KW-0235">DNA replication</keyword>
<keyword evidence="5 8" id="KW-0067">ATP-binding</keyword>
<dbReference type="CDD" id="cd00009">
    <property type="entry name" value="AAA"/>
    <property type="match status" value="1"/>
</dbReference>